<accession>A0A1I0XII4</accession>
<feature type="transmembrane region" description="Helical" evidence="8">
    <location>
        <begin position="113"/>
        <end position="134"/>
    </location>
</feature>
<feature type="transmembrane region" description="Helical" evidence="8">
    <location>
        <begin position="169"/>
        <end position="193"/>
    </location>
</feature>
<evidence type="ECO:0000313" key="10">
    <source>
        <dbReference type="Proteomes" id="UP000243799"/>
    </source>
</evidence>
<keyword evidence="5 8" id="KW-0812">Transmembrane</keyword>
<evidence type="ECO:0000256" key="5">
    <source>
        <dbReference type="ARBA" id="ARBA00022692"/>
    </source>
</evidence>
<proteinExistence type="inferred from homology"/>
<dbReference type="Proteomes" id="UP000243799">
    <property type="component" value="Unassembled WGS sequence"/>
</dbReference>
<dbReference type="STRING" id="490629.SAMN05216266_103223"/>
<dbReference type="RefSeq" id="WP_091671362.1">
    <property type="nucleotide sequence ID" value="NZ_FOKG01000003.1"/>
</dbReference>
<dbReference type="CDD" id="cd06550">
    <property type="entry name" value="TM_ABC_iron-siderophores_like"/>
    <property type="match status" value="1"/>
</dbReference>
<keyword evidence="10" id="KW-1185">Reference proteome</keyword>
<feature type="transmembrane region" description="Helical" evidence="8">
    <location>
        <begin position="298"/>
        <end position="316"/>
    </location>
</feature>
<feature type="transmembrane region" description="Helical" evidence="8">
    <location>
        <begin position="81"/>
        <end position="101"/>
    </location>
</feature>
<feature type="transmembrane region" description="Helical" evidence="8">
    <location>
        <begin position="262"/>
        <end position="286"/>
    </location>
</feature>
<dbReference type="GO" id="GO:0033214">
    <property type="term" value="P:siderophore-iron import into cell"/>
    <property type="evidence" value="ECO:0007669"/>
    <property type="project" value="TreeGrafter"/>
</dbReference>
<evidence type="ECO:0000256" key="7">
    <source>
        <dbReference type="ARBA" id="ARBA00023136"/>
    </source>
</evidence>
<reference evidence="10" key="1">
    <citation type="submission" date="2016-10" db="EMBL/GenBank/DDBJ databases">
        <authorList>
            <person name="Varghese N."/>
            <person name="Submissions S."/>
        </authorList>
    </citation>
    <scope>NUCLEOTIDE SEQUENCE [LARGE SCALE GENOMIC DNA]</scope>
    <source>
        <strain evidence="10">CGMCC 4.3568</strain>
    </source>
</reference>
<dbReference type="SUPFAM" id="SSF81345">
    <property type="entry name" value="ABC transporter involved in vitamin B12 uptake, BtuC"/>
    <property type="match status" value="1"/>
</dbReference>
<dbReference type="PANTHER" id="PTHR30472">
    <property type="entry name" value="FERRIC ENTEROBACTIN TRANSPORT SYSTEM PERMEASE PROTEIN"/>
    <property type="match status" value="1"/>
</dbReference>
<dbReference type="Pfam" id="PF01032">
    <property type="entry name" value="FecCD"/>
    <property type="match status" value="1"/>
</dbReference>
<dbReference type="Gene3D" id="1.10.3470.10">
    <property type="entry name" value="ABC transporter involved in vitamin B12 uptake, BtuC"/>
    <property type="match status" value="1"/>
</dbReference>
<keyword evidence="7 8" id="KW-0472">Membrane</keyword>
<evidence type="ECO:0000256" key="4">
    <source>
        <dbReference type="ARBA" id="ARBA00022475"/>
    </source>
</evidence>
<sequence>MTATLAGPAGQRSRGRVVQAGQRRRRLAGLLVLLLALVLAVGLSLAFGARAIPLGAVWDALLNPPTGAQDPDTIVVRSLRVPRTVIGVLVGMALGVAGALMQGHTRNPIADPGLLGVNQGAAFAIVLAVVVFGVQDLSSFIWFGFAGAMLAAIVVFVLGAVGGRGATPVTLALAGAAVSALLYGIISAIVLGNRQGMETYRFWHVGSIAGRDFAIAGQIAPFLVVGLLLALMNTPGLNTLSLGEDVAKSLGQDLRRTRVTGVLAITLLTGAAVAACGPIAFLGLIVPHVARFLTGPDYRWLVPFAALLGAVLLLLADVLGRIVSGDSFEVGIMLAVLGAPVFIVLVRRRGLARL</sequence>
<dbReference type="PANTHER" id="PTHR30472:SF1">
    <property type="entry name" value="FE(3+) DICITRATE TRANSPORT SYSTEM PERMEASE PROTEIN FECC-RELATED"/>
    <property type="match status" value="1"/>
</dbReference>
<keyword evidence="3" id="KW-0813">Transport</keyword>
<protein>
    <submittedName>
        <fullName evidence="9">Iron complex transport system permease protein</fullName>
    </submittedName>
</protein>
<organism evidence="9 10">
    <name type="scientific">Amycolatopsis marina</name>
    <dbReference type="NCBI Taxonomy" id="490629"/>
    <lineage>
        <taxon>Bacteria</taxon>
        <taxon>Bacillati</taxon>
        <taxon>Actinomycetota</taxon>
        <taxon>Actinomycetes</taxon>
        <taxon>Pseudonocardiales</taxon>
        <taxon>Pseudonocardiaceae</taxon>
        <taxon>Amycolatopsis</taxon>
    </lineage>
</organism>
<name>A0A1I0XII4_9PSEU</name>
<feature type="transmembrane region" description="Helical" evidence="8">
    <location>
        <begin position="328"/>
        <end position="346"/>
    </location>
</feature>
<dbReference type="GO" id="GO:0005886">
    <property type="term" value="C:plasma membrane"/>
    <property type="evidence" value="ECO:0007669"/>
    <property type="project" value="UniProtKB-SubCell"/>
</dbReference>
<dbReference type="GO" id="GO:0022857">
    <property type="term" value="F:transmembrane transporter activity"/>
    <property type="evidence" value="ECO:0007669"/>
    <property type="project" value="InterPro"/>
</dbReference>
<evidence type="ECO:0000256" key="3">
    <source>
        <dbReference type="ARBA" id="ARBA00022448"/>
    </source>
</evidence>
<comment type="subcellular location">
    <subcellularLocation>
        <location evidence="1">Cell membrane</location>
        <topology evidence="1">Multi-pass membrane protein</topology>
    </subcellularLocation>
</comment>
<evidence type="ECO:0000256" key="2">
    <source>
        <dbReference type="ARBA" id="ARBA00007935"/>
    </source>
</evidence>
<feature type="transmembrane region" description="Helical" evidence="8">
    <location>
        <begin position="213"/>
        <end position="232"/>
    </location>
</feature>
<dbReference type="FunFam" id="1.10.3470.10:FF:000001">
    <property type="entry name" value="Vitamin B12 ABC transporter permease BtuC"/>
    <property type="match status" value="1"/>
</dbReference>
<keyword evidence="4" id="KW-1003">Cell membrane</keyword>
<gene>
    <name evidence="9" type="ORF">SAMN05216266_103223</name>
</gene>
<feature type="transmembrane region" description="Helical" evidence="8">
    <location>
        <begin position="140"/>
        <end position="162"/>
    </location>
</feature>
<dbReference type="EMBL" id="FOKG01000003">
    <property type="protein sequence ID" value="SFB00497.1"/>
    <property type="molecule type" value="Genomic_DNA"/>
</dbReference>
<dbReference type="InterPro" id="IPR000522">
    <property type="entry name" value="ABC_transptr_permease_BtuC"/>
</dbReference>
<dbReference type="AlphaFoldDB" id="A0A1I0XII4"/>
<comment type="similarity">
    <text evidence="2">Belongs to the binding-protein-dependent transport system permease family. FecCD subfamily.</text>
</comment>
<evidence type="ECO:0000256" key="1">
    <source>
        <dbReference type="ARBA" id="ARBA00004651"/>
    </source>
</evidence>
<dbReference type="InterPro" id="IPR037294">
    <property type="entry name" value="ABC_BtuC-like"/>
</dbReference>
<evidence type="ECO:0000256" key="6">
    <source>
        <dbReference type="ARBA" id="ARBA00022989"/>
    </source>
</evidence>
<evidence type="ECO:0000313" key="9">
    <source>
        <dbReference type="EMBL" id="SFB00497.1"/>
    </source>
</evidence>
<keyword evidence="6 8" id="KW-1133">Transmembrane helix</keyword>
<dbReference type="OrthoDB" id="9782305at2"/>
<evidence type="ECO:0000256" key="8">
    <source>
        <dbReference type="SAM" id="Phobius"/>
    </source>
</evidence>